<gene>
    <name evidence="5" type="primary">hrcA</name>
    <name evidence="7" type="ORF">UT39_C0004G0041</name>
</gene>
<dbReference type="SUPFAM" id="SSF46785">
    <property type="entry name" value="Winged helix' DNA-binding domain"/>
    <property type="match status" value="1"/>
</dbReference>
<organism evidence="7 8">
    <name type="scientific">Candidatus Woesebacteria bacterium GW2011_GWA1_39_21</name>
    <dbReference type="NCBI Taxonomy" id="1618550"/>
    <lineage>
        <taxon>Bacteria</taxon>
        <taxon>Candidatus Woeseibacteriota</taxon>
    </lineage>
</organism>
<dbReference type="InterPro" id="IPR036388">
    <property type="entry name" value="WH-like_DNA-bd_sf"/>
</dbReference>
<dbReference type="AlphaFoldDB" id="A0A0G0RDF1"/>
<dbReference type="EMBL" id="LBWP01000004">
    <property type="protein sequence ID" value="KKR11682.1"/>
    <property type="molecule type" value="Genomic_DNA"/>
</dbReference>
<keyword evidence="2 5" id="KW-0805">Transcription regulation</keyword>
<dbReference type="InterPro" id="IPR021153">
    <property type="entry name" value="HrcA_C"/>
</dbReference>
<evidence type="ECO:0000313" key="8">
    <source>
        <dbReference type="Proteomes" id="UP000034246"/>
    </source>
</evidence>
<dbReference type="PANTHER" id="PTHR34824:SF1">
    <property type="entry name" value="HEAT-INDUCIBLE TRANSCRIPTION REPRESSOR HRCA"/>
    <property type="match status" value="1"/>
</dbReference>
<feature type="domain" description="Heat-inducible transcription repressor HrcA C-terminal" evidence="6">
    <location>
        <begin position="95"/>
        <end position="245"/>
    </location>
</feature>
<proteinExistence type="inferred from homology"/>
<protein>
    <recommendedName>
        <fullName evidence="5">Heat-inducible transcription repressor HrcA</fullName>
    </recommendedName>
</protein>
<dbReference type="GO" id="GO:0045892">
    <property type="term" value="P:negative regulation of DNA-templated transcription"/>
    <property type="evidence" value="ECO:0007669"/>
    <property type="project" value="UniProtKB-UniRule"/>
</dbReference>
<dbReference type="Gene3D" id="1.10.10.10">
    <property type="entry name" value="Winged helix-like DNA-binding domain superfamily/Winged helix DNA-binding domain"/>
    <property type="match status" value="1"/>
</dbReference>
<reference evidence="7 8" key="1">
    <citation type="journal article" date="2015" name="Nature">
        <title>rRNA introns, odd ribosomes, and small enigmatic genomes across a large radiation of phyla.</title>
        <authorList>
            <person name="Brown C.T."/>
            <person name="Hug L.A."/>
            <person name="Thomas B.C."/>
            <person name="Sharon I."/>
            <person name="Castelle C.J."/>
            <person name="Singh A."/>
            <person name="Wilkins M.J."/>
            <person name="Williams K.H."/>
            <person name="Banfield J.F."/>
        </authorList>
    </citation>
    <scope>NUCLEOTIDE SEQUENCE [LARGE SCALE GENOMIC DNA]</scope>
</reference>
<dbReference type="PATRIC" id="fig|1618550.3.peg.352"/>
<dbReference type="Proteomes" id="UP000034246">
    <property type="component" value="Unassembled WGS sequence"/>
</dbReference>
<sequence length="260" mass="28808">MVARIKLLVTSGRSNENMTDSLSARQIQILKLLIDEYIETAEPVGSETLDKKFNLGISPATIRNEMAELIKKGFLKQIHTSSGRVPTPKAMKLYVDQLMVEKQMSLADEVKAREDVDKGKGDIDRIMDGATHALAQQTGNLSVAAVDTYGKIWHAGYANIFSNPEFSDMLVCESLFSMIDQVDRINDLLFHRMDPASILDVMFGEELSWPNLGPVGIVSTHFNIYGRKGALGVVGPARLSYSRVVPILKYFGSLIEEATR</sequence>
<evidence type="ECO:0000313" key="7">
    <source>
        <dbReference type="EMBL" id="KKR11682.1"/>
    </source>
</evidence>
<name>A0A0G0RDF1_9BACT</name>
<accession>A0A0G0RDF1</accession>
<dbReference type="InterPro" id="IPR036390">
    <property type="entry name" value="WH_DNA-bd_sf"/>
</dbReference>
<dbReference type="PANTHER" id="PTHR34824">
    <property type="entry name" value="HEAT-INDUCIBLE TRANSCRIPTION REPRESSOR HRCA"/>
    <property type="match status" value="1"/>
</dbReference>
<dbReference type="GO" id="GO:0003677">
    <property type="term" value="F:DNA binding"/>
    <property type="evidence" value="ECO:0007669"/>
    <property type="project" value="InterPro"/>
</dbReference>
<evidence type="ECO:0000259" key="6">
    <source>
        <dbReference type="Pfam" id="PF01628"/>
    </source>
</evidence>
<dbReference type="InterPro" id="IPR002571">
    <property type="entry name" value="HrcA"/>
</dbReference>
<evidence type="ECO:0000256" key="5">
    <source>
        <dbReference type="HAMAP-Rule" id="MF_00081"/>
    </source>
</evidence>
<keyword evidence="3 5" id="KW-0346">Stress response</keyword>
<dbReference type="Pfam" id="PF01628">
    <property type="entry name" value="HrcA"/>
    <property type="match status" value="1"/>
</dbReference>
<dbReference type="HAMAP" id="MF_00081">
    <property type="entry name" value="HrcA"/>
    <property type="match status" value="1"/>
</dbReference>
<evidence type="ECO:0000256" key="3">
    <source>
        <dbReference type="ARBA" id="ARBA00023016"/>
    </source>
</evidence>
<dbReference type="InterPro" id="IPR029016">
    <property type="entry name" value="GAF-like_dom_sf"/>
</dbReference>
<keyword evidence="4 5" id="KW-0804">Transcription</keyword>
<comment type="caution">
    <text evidence="7">The sequence shown here is derived from an EMBL/GenBank/DDBJ whole genome shotgun (WGS) entry which is preliminary data.</text>
</comment>
<dbReference type="Gene3D" id="3.30.450.40">
    <property type="match status" value="1"/>
</dbReference>
<evidence type="ECO:0000256" key="2">
    <source>
        <dbReference type="ARBA" id="ARBA00023015"/>
    </source>
</evidence>
<dbReference type="SUPFAM" id="SSF55781">
    <property type="entry name" value="GAF domain-like"/>
    <property type="match status" value="1"/>
</dbReference>
<evidence type="ECO:0000256" key="1">
    <source>
        <dbReference type="ARBA" id="ARBA00022491"/>
    </source>
</evidence>
<comment type="similarity">
    <text evidence="5">Belongs to the HrcA family.</text>
</comment>
<evidence type="ECO:0000256" key="4">
    <source>
        <dbReference type="ARBA" id="ARBA00023163"/>
    </source>
</evidence>
<dbReference type="STRING" id="1618550.UT39_C0004G0041"/>
<keyword evidence="1 5" id="KW-0678">Repressor</keyword>
<comment type="function">
    <text evidence="5">Negative regulator of class I heat shock genes (grpE-dnaK-dnaJ and groELS operons). Prevents heat-shock induction of these operons.</text>
</comment>